<evidence type="ECO:0000256" key="3">
    <source>
        <dbReference type="ARBA" id="ARBA00011940"/>
    </source>
</evidence>
<evidence type="ECO:0000256" key="5">
    <source>
        <dbReference type="ARBA" id="ARBA00022432"/>
    </source>
</evidence>
<dbReference type="InterPro" id="IPR000652">
    <property type="entry name" value="Triosephosphate_isomerase"/>
</dbReference>
<evidence type="ECO:0000313" key="12">
    <source>
        <dbReference type="Proteomes" id="UP001139263"/>
    </source>
</evidence>
<feature type="binding site" evidence="9">
    <location>
        <position position="222"/>
    </location>
    <ligand>
        <name>substrate</name>
    </ligand>
</feature>
<evidence type="ECO:0000256" key="7">
    <source>
        <dbReference type="ARBA" id="ARBA00023152"/>
    </source>
</evidence>
<comment type="catalytic activity">
    <reaction evidence="9 10">
        <text>D-glyceraldehyde 3-phosphate = dihydroxyacetone phosphate</text>
        <dbReference type="Rhea" id="RHEA:18585"/>
        <dbReference type="ChEBI" id="CHEBI:57642"/>
        <dbReference type="ChEBI" id="CHEBI:59776"/>
        <dbReference type="EC" id="5.3.1.1"/>
    </reaction>
</comment>
<dbReference type="GO" id="GO:0006094">
    <property type="term" value="P:gluconeogenesis"/>
    <property type="evidence" value="ECO:0007669"/>
    <property type="project" value="UniProtKB-UniRule"/>
</dbReference>
<evidence type="ECO:0000256" key="2">
    <source>
        <dbReference type="ARBA" id="ARBA00007422"/>
    </source>
</evidence>
<dbReference type="GO" id="GO:0005829">
    <property type="term" value="C:cytosol"/>
    <property type="evidence" value="ECO:0007669"/>
    <property type="project" value="TreeGrafter"/>
</dbReference>
<dbReference type="GO" id="GO:0006096">
    <property type="term" value="P:glycolytic process"/>
    <property type="evidence" value="ECO:0007669"/>
    <property type="project" value="UniProtKB-UniRule"/>
</dbReference>
<dbReference type="AlphaFoldDB" id="A0A9X1V8Z4"/>
<dbReference type="PANTHER" id="PTHR21139:SF42">
    <property type="entry name" value="TRIOSEPHOSPHATE ISOMERASE"/>
    <property type="match status" value="1"/>
</dbReference>
<keyword evidence="12" id="KW-1185">Reference proteome</keyword>
<evidence type="ECO:0000256" key="6">
    <source>
        <dbReference type="ARBA" id="ARBA00022490"/>
    </source>
</evidence>
<keyword evidence="6 9" id="KW-0963">Cytoplasm</keyword>
<name>A0A9X1V8Z4_9BACL</name>
<feature type="binding site" evidence="9">
    <location>
        <begin position="11"/>
        <end position="13"/>
    </location>
    <ligand>
        <name>substrate</name>
    </ligand>
</feature>
<dbReference type="InterPro" id="IPR020861">
    <property type="entry name" value="Triosephosphate_isomerase_AS"/>
</dbReference>
<organism evidence="11 12">
    <name type="scientific">Sulfoacidibacillus ferrooxidans</name>
    <dbReference type="NCBI Taxonomy" id="2005001"/>
    <lineage>
        <taxon>Bacteria</taxon>
        <taxon>Bacillati</taxon>
        <taxon>Bacillota</taxon>
        <taxon>Bacilli</taxon>
        <taxon>Bacillales</taxon>
        <taxon>Alicyclobacillaceae</taxon>
        <taxon>Sulfoacidibacillus</taxon>
    </lineage>
</organism>
<evidence type="ECO:0000256" key="8">
    <source>
        <dbReference type="ARBA" id="ARBA00023235"/>
    </source>
</evidence>
<comment type="caution">
    <text evidence="11">The sequence shown here is derived from an EMBL/GenBank/DDBJ whole genome shotgun (WGS) entry which is preliminary data.</text>
</comment>
<dbReference type="EMBL" id="JALBUF010000001">
    <property type="protein sequence ID" value="MCI0182248.1"/>
    <property type="molecule type" value="Genomic_DNA"/>
</dbReference>
<comment type="subcellular location">
    <subcellularLocation>
        <location evidence="9 10">Cytoplasm</location>
    </subcellularLocation>
</comment>
<keyword evidence="7 9" id="KW-0324">Glycolysis</keyword>
<keyword evidence="5 9" id="KW-0312">Gluconeogenesis</keyword>
<accession>A0A9X1V8Z4</accession>
<gene>
    <name evidence="9 11" type="primary">tpiA</name>
    <name evidence="11" type="ORF">MM817_00505</name>
</gene>
<comment type="pathway">
    <text evidence="1 9 10">Carbohydrate degradation; glycolysis; D-glyceraldehyde 3-phosphate from glycerone phosphate: step 1/1.</text>
</comment>
<feature type="binding site" evidence="9">
    <location>
        <position position="182"/>
    </location>
    <ligand>
        <name>substrate</name>
    </ligand>
</feature>
<evidence type="ECO:0000313" key="11">
    <source>
        <dbReference type="EMBL" id="MCI0182248.1"/>
    </source>
</evidence>
<reference evidence="11" key="1">
    <citation type="submission" date="2022-03" db="EMBL/GenBank/DDBJ databases">
        <title>Draft Genome Sequence of Firmicute Strain S0AB, a Heterotrophic Iron/Sulfur-Oxidizing Extreme Acidophile.</title>
        <authorList>
            <person name="Vergara E."/>
            <person name="Pakostova E."/>
            <person name="Johnson D.B."/>
            <person name="Holmes D.S."/>
        </authorList>
    </citation>
    <scope>NUCLEOTIDE SEQUENCE</scope>
    <source>
        <strain evidence="11">S0AB</strain>
    </source>
</reference>
<dbReference type="InterPro" id="IPR022896">
    <property type="entry name" value="TrioseP_Isoase_bac/euk"/>
</dbReference>
<dbReference type="FunFam" id="3.20.20.70:FF:000016">
    <property type="entry name" value="Triosephosphate isomerase"/>
    <property type="match status" value="1"/>
</dbReference>
<dbReference type="GO" id="GO:0004807">
    <property type="term" value="F:triose-phosphate isomerase activity"/>
    <property type="evidence" value="ECO:0007669"/>
    <property type="project" value="UniProtKB-UniRule"/>
</dbReference>
<dbReference type="HAMAP" id="MF_00147_B">
    <property type="entry name" value="TIM_B"/>
    <property type="match status" value="1"/>
</dbReference>
<comment type="subunit">
    <text evidence="9 10">Homodimer.</text>
</comment>
<dbReference type="InterPro" id="IPR013785">
    <property type="entry name" value="Aldolase_TIM"/>
</dbReference>
<dbReference type="Pfam" id="PF00121">
    <property type="entry name" value="TIM"/>
    <property type="match status" value="1"/>
</dbReference>
<feature type="binding site" evidence="9">
    <location>
        <begin position="243"/>
        <end position="244"/>
    </location>
    <ligand>
        <name>substrate</name>
    </ligand>
</feature>
<sequence>MTIRKKLVAGNWKMYKTLHEADAFAQELVEYRDMLSPSSVDALICAPFTALCGLGEKLKQVHVKLGAQHMHEAEQGAWTGEISAAMLQDLGCEYVILGHSERRQFFAESDEAVAKKTCVALDASMVPIVCVGESLSEREAGATQTVVSRQLGIVLEMLQLQKAKGALDGAFVIAYEPVWAIGSGKSSSAQDAQDVATLIRSLVTATLGQRAGEQVRIVYGGSVKPDNIQTYVQQPDIDGALIGGASLQVASFVALVEQVAALS</sequence>
<evidence type="ECO:0000256" key="9">
    <source>
        <dbReference type="HAMAP-Rule" id="MF_00147"/>
    </source>
</evidence>
<comment type="pathway">
    <text evidence="9 10">Carbohydrate biosynthesis; gluconeogenesis.</text>
</comment>
<comment type="function">
    <text evidence="9">Involved in the gluconeogenesis. Catalyzes stereospecifically the conversion of dihydroxyacetone phosphate (DHAP) to D-glyceraldehyde-3-phosphate (G3P).</text>
</comment>
<dbReference type="PROSITE" id="PS00171">
    <property type="entry name" value="TIM_1"/>
    <property type="match status" value="1"/>
</dbReference>
<feature type="active site" description="Proton acceptor" evidence="9">
    <location>
        <position position="176"/>
    </location>
</feature>
<dbReference type="SUPFAM" id="SSF51351">
    <property type="entry name" value="Triosephosphate isomerase (TIM)"/>
    <property type="match status" value="1"/>
</dbReference>
<proteinExistence type="inferred from homology"/>
<dbReference type="Gene3D" id="3.20.20.70">
    <property type="entry name" value="Aldolase class I"/>
    <property type="match status" value="1"/>
</dbReference>
<dbReference type="EC" id="5.3.1.1" evidence="3 9"/>
<protein>
    <recommendedName>
        <fullName evidence="4 9">Triosephosphate isomerase</fullName>
        <shortName evidence="9">TIM</shortName>
        <shortName evidence="9">TPI</shortName>
        <ecNumber evidence="3 9">5.3.1.1</ecNumber>
    </recommendedName>
    <alternativeName>
        <fullName evidence="9">Triose-phosphate isomerase</fullName>
    </alternativeName>
</protein>
<dbReference type="GO" id="GO:0046166">
    <property type="term" value="P:glyceraldehyde-3-phosphate biosynthetic process"/>
    <property type="evidence" value="ECO:0007669"/>
    <property type="project" value="TreeGrafter"/>
</dbReference>
<keyword evidence="8 9" id="KW-0413">Isomerase</keyword>
<evidence type="ECO:0000256" key="1">
    <source>
        <dbReference type="ARBA" id="ARBA00004680"/>
    </source>
</evidence>
<dbReference type="PANTHER" id="PTHR21139">
    <property type="entry name" value="TRIOSEPHOSPHATE ISOMERASE"/>
    <property type="match status" value="1"/>
</dbReference>
<dbReference type="GO" id="GO:0019563">
    <property type="term" value="P:glycerol catabolic process"/>
    <property type="evidence" value="ECO:0007669"/>
    <property type="project" value="TreeGrafter"/>
</dbReference>
<comment type="similarity">
    <text evidence="2 9 10">Belongs to the triosephosphate isomerase family.</text>
</comment>
<evidence type="ECO:0000256" key="10">
    <source>
        <dbReference type="RuleBase" id="RU363013"/>
    </source>
</evidence>
<dbReference type="NCBIfam" id="TIGR00419">
    <property type="entry name" value="tim"/>
    <property type="match status" value="1"/>
</dbReference>
<evidence type="ECO:0000256" key="4">
    <source>
        <dbReference type="ARBA" id="ARBA00019397"/>
    </source>
</evidence>
<dbReference type="InterPro" id="IPR035990">
    <property type="entry name" value="TIM_sf"/>
</dbReference>
<dbReference type="Proteomes" id="UP001139263">
    <property type="component" value="Unassembled WGS sequence"/>
</dbReference>
<dbReference type="CDD" id="cd00311">
    <property type="entry name" value="TIM"/>
    <property type="match status" value="1"/>
</dbReference>
<dbReference type="PROSITE" id="PS51440">
    <property type="entry name" value="TIM_2"/>
    <property type="match status" value="1"/>
</dbReference>
<feature type="active site" description="Electrophile" evidence="9">
    <location>
        <position position="99"/>
    </location>
</feature>